<dbReference type="RefSeq" id="XP_007317906.1">
    <property type="nucleotide sequence ID" value="XM_007317844.1"/>
</dbReference>
<evidence type="ECO:0000313" key="2">
    <source>
        <dbReference type="EMBL" id="EGO25784.1"/>
    </source>
</evidence>
<dbReference type="KEGG" id="sla:SERLADRAFT_408041"/>
<feature type="region of interest" description="Disordered" evidence="1">
    <location>
        <begin position="176"/>
        <end position="210"/>
    </location>
</feature>
<dbReference type="OrthoDB" id="3267882at2759"/>
<sequence>MPSCQEEPLTILPTMASHNLAPPWHLFHTRVNFEQTEIILMLQPPDNHAVTLKSAREMHAILCDVSTALTYVMETIKILFLNQETRSYSVRFKDPLSVILDILEDEKMHNRIMLYPESTGEFIYGLETFSRLIKTIEVQGDDQFQAGKKYAVCVNLWVNSAVLHLIHSSKASDSLLLPEREGKEKEEEEGEEDYTHLRNDPLAKAQVEEI</sequence>
<dbReference type="Proteomes" id="UP000008064">
    <property type="component" value="Unassembled WGS sequence"/>
</dbReference>
<protein>
    <submittedName>
        <fullName evidence="2">Uncharacterized protein</fullName>
    </submittedName>
</protein>
<accession>F8NU18</accession>
<dbReference type="HOGENOM" id="CLU_1310773_0_0_1"/>
<dbReference type="AlphaFoldDB" id="F8NU18"/>
<evidence type="ECO:0000256" key="1">
    <source>
        <dbReference type="SAM" id="MobiDB-lite"/>
    </source>
</evidence>
<gene>
    <name evidence="2" type="ORF">SERLADRAFT_408041</name>
</gene>
<dbReference type="EMBL" id="GL945433">
    <property type="protein sequence ID" value="EGO25784.1"/>
    <property type="molecule type" value="Genomic_DNA"/>
</dbReference>
<organism>
    <name type="scientific">Serpula lacrymans var. lacrymans (strain S7.9)</name>
    <name type="common">Dry rot fungus</name>
    <dbReference type="NCBI Taxonomy" id="578457"/>
    <lineage>
        <taxon>Eukaryota</taxon>
        <taxon>Fungi</taxon>
        <taxon>Dikarya</taxon>
        <taxon>Basidiomycota</taxon>
        <taxon>Agaricomycotina</taxon>
        <taxon>Agaricomycetes</taxon>
        <taxon>Agaricomycetidae</taxon>
        <taxon>Boletales</taxon>
        <taxon>Coniophorineae</taxon>
        <taxon>Serpulaceae</taxon>
        <taxon>Serpula</taxon>
    </lineage>
</organism>
<proteinExistence type="predicted"/>
<name>F8NU18_SERL9</name>
<dbReference type="GeneID" id="18812744"/>
<reference evidence="2" key="1">
    <citation type="submission" date="2011-04" db="EMBL/GenBank/DDBJ databases">
        <title>Evolution of plant cell wall degrading machinery underlies the functional diversity of forest fungi.</title>
        <authorList>
            <consortium name="US DOE Joint Genome Institute (JGI-PGF)"/>
            <person name="Eastwood D.C."/>
            <person name="Floudas D."/>
            <person name="Binder M."/>
            <person name="Majcherczyk A."/>
            <person name="Schneider P."/>
            <person name="Aerts A."/>
            <person name="Asiegbu F.O."/>
            <person name="Baker S.E."/>
            <person name="Barry K."/>
            <person name="Bendiksby M."/>
            <person name="Blumentritt M."/>
            <person name="Coutinho P.M."/>
            <person name="Cullen D."/>
            <person name="Cullen D."/>
            <person name="Gathman A."/>
            <person name="Goodell B."/>
            <person name="Henrissat B."/>
            <person name="Ihrmark K."/>
            <person name="Kauserud H."/>
            <person name="Kohler A."/>
            <person name="LaButti K."/>
            <person name="Lapidus A."/>
            <person name="Lavin J.L."/>
            <person name="Lee Y.-H."/>
            <person name="Lindquist E."/>
            <person name="Lilly W."/>
            <person name="Lucas S."/>
            <person name="Morin E."/>
            <person name="Murat C."/>
            <person name="Oguiza J.A."/>
            <person name="Park J."/>
            <person name="Pisabarro A.G."/>
            <person name="Riley R."/>
            <person name="Rosling A."/>
            <person name="Salamov A."/>
            <person name="Schmidt O."/>
            <person name="Schmutz J."/>
            <person name="Skrede I."/>
            <person name="Stenlid J."/>
            <person name="Wiebenga A."/>
            <person name="Xie X."/>
            <person name="Kues U."/>
            <person name="Hibbett D.S."/>
            <person name="Hoffmeister D."/>
            <person name="Hogberg N."/>
            <person name="Martin F."/>
            <person name="Grigoriev I.V."/>
            <person name="Watkinson S.C."/>
        </authorList>
    </citation>
    <scope>NUCLEOTIDE SEQUENCE</scope>
    <source>
        <strain evidence="2">S7.9</strain>
    </source>
</reference>